<evidence type="ECO:0000256" key="2">
    <source>
        <dbReference type="SAM" id="SignalP"/>
    </source>
</evidence>
<reference evidence="3" key="2">
    <citation type="submission" date="2025-08" db="UniProtKB">
        <authorList>
            <consortium name="Ensembl"/>
        </authorList>
    </citation>
    <scope>IDENTIFICATION</scope>
</reference>
<dbReference type="GO" id="GO:0005576">
    <property type="term" value="C:extracellular region"/>
    <property type="evidence" value="ECO:0007669"/>
    <property type="project" value="InterPro"/>
</dbReference>
<keyword evidence="4" id="KW-1185">Reference proteome</keyword>
<dbReference type="Ensembl" id="ENSATET00000074377.1">
    <property type="protein sequence ID" value="ENSATEP00000073453.1"/>
    <property type="gene ID" value="ENSATEG00000030408.1"/>
</dbReference>
<evidence type="ECO:0000313" key="4">
    <source>
        <dbReference type="Proteomes" id="UP000265040"/>
    </source>
</evidence>
<dbReference type="Proteomes" id="UP000265040">
    <property type="component" value="Chromosome 1"/>
</dbReference>
<dbReference type="PRINTS" id="PR00317">
    <property type="entry name" value="EPENDYMIN"/>
</dbReference>
<evidence type="ECO:0000313" key="3">
    <source>
        <dbReference type="Ensembl" id="ENSATEP00000073453.1"/>
    </source>
</evidence>
<feature type="chain" id="PRO_5043344436" description="Ependymin" evidence="2">
    <location>
        <begin position="20"/>
        <end position="222"/>
    </location>
</feature>
<dbReference type="GO" id="GO:0005764">
    <property type="term" value="C:lysosome"/>
    <property type="evidence" value="ECO:0007669"/>
    <property type="project" value="TreeGrafter"/>
</dbReference>
<dbReference type="PANTHER" id="PTHR10697:SF5">
    <property type="entry name" value="EPENDYMIN-RELATED"/>
    <property type="match status" value="1"/>
</dbReference>
<dbReference type="GO" id="GO:0005509">
    <property type="term" value="F:calcium ion binding"/>
    <property type="evidence" value="ECO:0007669"/>
    <property type="project" value="InterPro"/>
</dbReference>
<comment type="similarity">
    <text evidence="1">Belongs to the ependymin family.</text>
</comment>
<dbReference type="Pfam" id="PF00811">
    <property type="entry name" value="Ependymin"/>
    <property type="match status" value="1"/>
</dbReference>
<proteinExistence type="inferred from homology"/>
<name>A0AAQ6IIT0_ANATE</name>
<sequence length="222" mass="24036">MNMVSVLSCLTLVLAAAAAQEPRPCVVPPLMSGGFTVMAASGLVMSSGDISYDALGQRMRVRNVGLIGNQTFTLDQLLIFNQNVYYEIDWMRASCKKLPLDSTFIPMQVPPDAKLVGQAFLGSSSSWGSSLLVNTWQGALAQNGQYTVVFTEIGCIPVTFNGFTPASGWTTISTFNWVLGNTDPMEYVPPPICANAKLEESETAHTFFTALESLAMKTIEEE</sequence>
<reference evidence="3 4" key="1">
    <citation type="submission" date="2021-04" db="EMBL/GenBank/DDBJ databases">
        <authorList>
            <consortium name="Wellcome Sanger Institute Data Sharing"/>
        </authorList>
    </citation>
    <scope>NUCLEOTIDE SEQUENCE [LARGE SCALE GENOMIC DNA]</scope>
</reference>
<dbReference type="GeneTree" id="ENSGT00940000164430"/>
<dbReference type="AlphaFoldDB" id="A0AAQ6IIT0"/>
<reference evidence="3" key="3">
    <citation type="submission" date="2025-09" db="UniProtKB">
        <authorList>
            <consortium name="Ensembl"/>
        </authorList>
    </citation>
    <scope>IDENTIFICATION</scope>
</reference>
<feature type="signal peptide" evidence="2">
    <location>
        <begin position="1"/>
        <end position="19"/>
    </location>
</feature>
<protein>
    <recommendedName>
        <fullName evidence="5">Ependymin</fullName>
    </recommendedName>
</protein>
<dbReference type="InterPro" id="IPR001299">
    <property type="entry name" value="Ependymin"/>
</dbReference>
<accession>A0AAQ6IIT0</accession>
<evidence type="ECO:0008006" key="5">
    <source>
        <dbReference type="Google" id="ProtNLM"/>
    </source>
</evidence>
<dbReference type="PANTHER" id="PTHR10697">
    <property type="entry name" value="MAMMALIAN EPENDYMIN-RELATED PROTEIN 1"/>
    <property type="match status" value="1"/>
</dbReference>
<evidence type="ECO:0000256" key="1">
    <source>
        <dbReference type="ARBA" id="ARBA00010771"/>
    </source>
</evidence>
<keyword evidence="2" id="KW-0732">Signal</keyword>
<dbReference type="SMART" id="SM00026">
    <property type="entry name" value="EPEND"/>
    <property type="match status" value="1"/>
</dbReference>
<organism evidence="3 4">
    <name type="scientific">Anabas testudineus</name>
    <name type="common">Climbing perch</name>
    <name type="synonym">Anthias testudineus</name>
    <dbReference type="NCBI Taxonomy" id="64144"/>
    <lineage>
        <taxon>Eukaryota</taxon>
        <taxon>Metazoa</taxon>
        <taxon>Chordata</taxon>
        <taxon>Craniata</taxon>
        <taxon>Vertebrata</taxon>
        <taxon>Euteleostomi</taxon>
        <taxon>Actinopterygii</taxon>
        <taxon>Neopterygii</taxon>
        <taxon>Teleostei</taxon>
        <taxon>Neoteleostei</taxon>
        <taxon>Acanthomorphata</taxon>
        <taxon>Anabantaria</taxon>
        <taxon>Anabantiformes</taxon>
        <taxon>Anabantoidei</taxon>
        <taxon>Anabantidae</taxon>
        <taxon>Anabas</taxon>
    </lineage>
</organism>
<dbReference type="GO" id="GO:0007160">
    <property type="term" value="P:cell-matrix adhesion"/>
    <property type="evidence" value="ECO:0007669"/>
    <property type="project" value="InterPro"/>
</dbReference>